<gene>
    <name evidence="6" type="ORF">ACFSYJ_43585</name>
</gene>
<feature type="domain" description="FAD-binding oxidoreductase/transferase type 4 C-terminal" evidence="5">
    <location>
        <begin position="4"/>
        <end position="189"/>
    </location>
</feature>
<organism evidence="6 7">
    <name type="scientific">Amycolatopsis samaneae</name>
    <dbReference type="NCBI Taxonomy" id="664691"/>
    <lineage>
        <taxon>Bacteria</taxon>
        <taxon>Bacillati</taxon>
        <taxon>Actinomycetota</taxon>
        <taxon>Actinomycetes</taxon>
        <taxon>Pseudonocardiales</taxon>
        <taxon>Pseudonocardiaceae</taxon>
        <taxon>Amycolatopsis</taxon>
    </lineage>
</organism>
<dbReference type="Pfam" id="PF02913">
    <property type="entry name" value="FAD-oxidase_C"/>
    <property type="match status" value="1"/>
</dbReference>
<comment type="caution">
    <text evidence="6">The sequence shown here is derived from an EMBL/GenBank/DDBJ whole genome shotgun (WGS) entry which is preliminary data.</text>
</comment>
<comment type="cofactor">
    <cofactor evidence="1">
        <name>FAD</name>
        <dbReference type="ChEBI" id="CHEBI:57692"/>
    </cofactor>
</comment>
<dbReference type="RefSeq" id="WP_345406889.1">
    <property type="nucleotide sequence ID" value="NZ_BAABHG010000021.1"/>
</dbReference>
<dbReference type="InterPro" id="IPR016171">
    <property type="entry name" value="Vanillyl_alc_oxidase_C-sub2"/>
</dbReference>
<evidence type="ECO:0000256" key="2">
    <source>
        <dbReference type="ARBA" id="ARBA00022630"/>
    </source>
</evidence>
<dbReference type="Proteomes" id="UP001597419">
    <property type="component" value="Unassembled WGS sequence"/>
</dbReference>
<dbReference type="Gene3D" id="3.30.70.2740">
    <property type="match status" value="1"/>
</dbReference>
<evidence type="ECO:0000313" key="7">
    <source>
        <dbReference type="Proteomes" id="UP001597419"/>
    </source>
</evidence>
<evidence type="ECO:0000313" key="6">
    <source>
        <dbReference type="EMBL" id="MFD2465554.1"/>
    </source>
</evidence>
<reference evidence="7" key="1">
    <citation type="journal article" date="2019" name="Int. J. Syst. Evol. Microbiol.">
        <title>The Global Catalogue of Microorganisms (GCM) 10K type strain sequencing project: providing services to taxonomists for standard genome sequencing and annotation.</title>
        <authorList>
            <consortium name="The Broad Institute Genomics Platform"/>
            <consortium name="The Broad Institute Genome Sequencing Center for Infectious Disease"/>
            <person name="Wu L."/>
            <person name="Ma J."/>
        </authorList>
    </citation>
    <scope>NUCLEOTIDE SEQUENCE [LARGE SCALE GENOMIC DNA]</scope>
    <source>
        <strain evidence="7">CGMCC 4.7643</strain>
    </source>
</reference>
<dbReference type="InterPro" id="IPR016164">
    <property type="entry name" value="FAD-linked_Oxase-like_C"/>
</dbReference>
<keyword evidence="4" id="KW-0560">Oxidoreductase</keyword>
<evidence type="ECO:0000259" key="5">
    <source>
        <dbReference type="Pfam" id="PF02913"/>
    </source>
</evidence>
<dbReference type="InterPro" id="IPR051914">
    <property type="entry name" value="FAD-linked_OxidoTrans_Type4"/>
</dbReference>
<accession>A0ABW5GX73</accession>
<sequence>MGLSLEGDVMLLARFDDAESVARQAASTLVDCFREAGATLAEKSESAGEAEMLFAARRLAYPALERLGPVLTEDVCVPIAAIPEMWGRIDRIARKYEVTVANIAHAGDGNLHPLLILDPADETLDARARRAFEDIMSEAIELGGTIAGEHGVGWLKRSGLSRELDPVVLDMHRAVKQALDPAGILNPGKAFSTVGE</sequence>
<dbReference type="PANTHER" id="PTHR42934">
    <property type="entry name" value="GLYCOLATE OXIDASE SUBUNIT GLCD"/>
    <property type="match status" value="1"/>
</dbReference>
<dbReference type="PANTHER" id="PTHR42934:SF2">
    <property type="entry name" value="GLYCOLATE OXIDASE SUBUNIT GLCD"/>
    <property type="match status" value="1"/>
</dbReference>
<dbReference type="SUPFAM" id="SSF55103">
    <property type="entry name" value="FAD-linked oxidases, C-terminal domain"/>
    <property type="match status" value="1"/>
</dbReference>
<dbReference type="InterPro" id="IPR004113">
    <property type="entry name" value="FAD-bd_oxidored_4_C"/>
</dbReference>
<evidence type="ECO:0000256" key="1">
    <source>
        <dbReference type="ARBA" id="ARBA00001974"/>
    </source>
</evidence>
<protein>
    <submittedName>
        <fullName evidence="6">FAD-linked oxidase C-terminal domain-containing protein</fullName>
    </submittedName>
</protein>
<keyword evidence="3" id="KW-0274">FAD</keyword>
<dbReference type="Gene3D" id="1.10.45.10">
    <property type="entry name" value="Vanillyl-alcohol Oxidase, Chain A, domain 4"/>
    <property type="match status" value="1"/>
</dbReference>
<keyword evidence="2" id="KW-0285">Flavoprotein</keyword>
<evidence type="ECO:0000256" key="4">
    <source>
        <dbReference type="ARBA" id="ARBA00023002"/>
    </source>
</evidence>
<evidence type="ECO:0000256" key="3">
    <source>
        <dbReference type="ARBA" id="ARBA00022827"/>
    </source>
</evidence>
<keyword evidence="7" id="KW-1185">Reference proteome</keyword>
<proteinExistence type="predicted"/>
<dbReference type="EMBL" id="JBHUKU010000033">
    <property type="protein sequence ID" value="MFD2465554.1"/>
    <property type="molecule type" value="Genomic_DNA"/>
</dbReference>
<name>A0ABW5GX73_9PSEU</name>